<dbReference type="GO" id="GO:0016887">
    <property type="term" value="F:ATP hydrolysis activity"/>
    <property type="evidence" value="ECO:0007669"/>
    <property type="project" value="InterPro"/>
</dbReference>
<dbReference type="GO" id="GO:0004017">
    <property type="term" value="F:AMP kinase activity"/>
    <property type="evidence" value="ECO:0007669"/>
    <property type="project" value="UniProtKB-UniRule"/>
</dbReference>
<keyword evidence="9" id="KW-1185">Reference proteome</keyword>
<dbReference type="GO" id="GO:0006364">
    <property type="term" value="P:rRNA processing"/>
    <property type="evidence" value="ECO:0007669"/>
    <property type="project" value="UniProtKB-KW"/>
</dbReference>
<feature type="binding site" evidence="7">
    <location>
        <position position="15"/>
    </location>
    <ligand>
        <name>ATP</name>
        <dbReference type="ChEBI" id="CHEBI:30616"/>
    </ligand>
</feature>
<dbReference type="EMBL" id="CP020477">
    <property type="protein sequence ID" value="ARM76092.1"/>
    <property type="molecule type" value="Genomic_DNA"/>
</dbReference>
<dbReference type="KEGG" id="aman:B6F84_08690"/>
<keyword evidence="5 7" id="KW-0418">Kinase</keyword>
<dbReference type="GeneID" id="41590989"/>
<dbReference type="AlphaFoldDB" id="A0A1W6K0T9"/>
<dbReference type="GO" id="GO:0042274">
    <property type="term" value="P:ribosomal small subunit biogenesis"/>
    <property type="evidence" value="ECO:0007669"/>
    <property type="project" value="UniProtKB-UniRule"/>
</dbReference>
<evidence type="ECO:0000256" key="6">
    <source>
        <dbReference type="ARBA" id="ARBA00022840"/>
    </source>
</evidence>
<evidence type="ECO:0000256" key="1">
    <source>
        <dbReference type="ARBA" id="ARBA00022517"/>
    </source>
</evidence>
<dbReference type="STRING" id="282676.B6F84_08690"/>
<dbReference type="RefSeq" id="WP_148691875.1">
    <property type="nucleotide sequence ID" value="NZ_CP020477.1"/>
</dbReference>
<dbReference type="PANTHER" id="PTHR12595:SF0">
    <property type="entry name" value="ADENYLATE KINASE ISOENZYME 6"/>
    <property type="match status" value="1"/>
</dbReference>
<evidence type="ECO:0000313" key="8">
    <source>
        <dbReference type="EMBL" id="ARM76092.1"/>
    </source>
</evidence>
<keyword evidence="6 7" id="KW-0067">ATP-binding</keyword>
<keyword evidence="3 7" id="KW-0808">Transferase</keyword>
<dbReference type="Proteomes" id="UP000193404">
    <property type="component" value="Chromosome"/>
</dbReference>
<dbReference type="InterPro" id="IPR020618">
    <property type="entry name" value="Adenyl_kinase_AK6"/>
</dbReference>
<evidence type="ECO:0000256" key="5">
    <source>
        <dbReference type="ARBA" id="ARBA00022777"/>
    </source>
</evidence>
<comment type="similarity">
    <text evidence="7">Belongs to the adenylate kinase family. AK6 subfamily.</text>
</comment>
<accession>A0A1W6K0T9</accession>
<sequence>MKIVITGTPGVGKTTISKFLSSKLSYEYFQVSSFIIQNKLYSSFDPLRQTYNIDDEKVAEKINEYLKNKDNIVVETIYPSLIDYADKVIVLRRYPLDLYEELKNRGWNNIKIAENVESEILGVTLQEAIDWFKNPCQINVTRKTIEEISNKIINNECEEIDWLSDNNVQDLLFKLDKVISSIENN</sequence>
<comment type="caution">
    <text evidence="7">Lacks conserved residue(s) required for the propagation of feature annotation.</text>
</comment>
<dbReference type="SUPFAM" id="SSF52540">
    <property type="entry name" value="P-loop containing nucleoside triphosphate hydrolases"/>
    <property type="match status" value="1"/>
</dbReference>
<organism evidence="8 9">
    <name type="scientific">Acidianus manzaensis</name>
    <dbReference type="NCBI Taxonomy" id="282676"/>
    <lineage>
        <taxon>Archaea</taxon>
        <taxon>Thermoproteota</taxon>
        <taxon>Thermoprotei</taxon>
        <taxon>Sulfolobales</taxon>
        <taxon>Sulfolobaceae</taxon>
        <taxon>Acidianus</taxon>
    </lineage>
</organism>
<evidence type="ECO:0000313" key="9">
    <source>
        <dbReference type="Proteomes" id="UP000193404"/>
    </source>
</evidence>
<comment type="function">
    <text evidence="7">Broad-specificity nucleoside monophosphate (NMP) kinase that catalyzes the reversible transfer of the terminal phosphate group between nucleoside triphosphates and monophosphates. Has also ATPase activity. Involved in the late maturation steps of the 30S ribosomal particles, specifically 16S rRNA maturation. While NMP activity is not required for ribosome maturation, ATPase activity is. Associates transiently with small ribosomal subunit protein uS11. ATP hydrolysis breaks the interaction with uS11. May temporarily remove uS11 from the ribosome to enable a conformational change of the ribosomal RNA that is needed for the final maturation step of the small ribosomal subunit.</text>
</comment>
<name>A0A1W6K0T9_9CREN</name>
<proteinExistence type="inferred from homology"/>
<dbReference type="PANTHER" id="PTHR12595">
    <property type="entry name" value="POS9-ACTIVATING FACTOR FAP7-RELATED"/>
    <property type="match status" value="1"/>
</dbReference>
<keyword evidence="2 7" id="KW-0698">rRNA processing</keyword>
<feature type="region of interest" description="LID" evidence="7">
    <location>
        <begin position="104"/>
        <end position="114"/>
    </location>
</feature>
<evidence type="ECO:0000256" key="4">
    <source>
        <dbReference type="ARBA" id="ARBA00022741"/>
    </source>
</evidence>
<dbReference type="EC" id="2.7.4.3" evidence="7"/>
<evidence type="ECO:0000256" key="2">
    <source>
        <dbReference type="ARBA" id="ARBA00022552"/>
    </source>
</evidence>
<dbReference type="Gene3D" id="3.40.50.300">
    <property type="entry name" value="P-loop containing nucleotide triphosphate hydrolases"/>
    <property type="match status" value="1"/>
</dbReference>
<dbReference type="InterPro" id="IPR027417">
    <property type="entry name" value="P-loop_NTPase"/>
</dbReference>
<dbReference type="GO" id="GO:0005524">
    <property type="term" value="F:ATP binding"/>
    <property type="evidence" value="ECO:0007669"/>
    <property type="project" value="UniProtKB-UniRule"/>
</dbReference>
<keyword evidence="4 7" id="KW-0547">Nucleotide-binding</keyword>
<feature type="binding site" evidence="7">
    <location>
        <position position="14"/>
    </location>
    <ligand>
        <name>ATP</name>
        <dbReference type="ChEBI" id="CHEBI:30616"/>
    </ligand>
</feature>
<gene>
    <name evidence="8" type="ORF">B6F84_08690</name>
</gene>
<evidence type="ECO:0000256" key="3">
    <source>
        <dbReference type="ARBA" id="ARBA00022679"/>
    </source>
</evidence>
<comment type="catalytic activity">
    <reaction evidence="7">
        <text>ATP + H2O = ADP + phosphate + H(+)</text>
        <dbReference type="Rhea" id="RHEA:13065"/>
        <dbReference type="ChEBI" id="CHEBI:15377"/>
        <dbReference type="ChEBI" id="CHEBI:15378"/>
        <dbReference type="ChEBI" id="CHEBI:30616"/>
        <dbReference type="ChEBI" id="CHEBI:43474"/>
        <dbReference type="ChEBI" id="CHEBI:456216"/>
    </reaction>
</comment>
<dbReference type="OrthoDB" id="8730at2157"/>
<feature type="binding site" evidence="7">
    <location>
        <position position="105"/>
    </location>
    <ligand>
        <name>ATP</name>
        <dbReference type="ChEBI" id="CHEBI:30616"/>
    </ligand>
</feature>
<feature type="binding site" evidence="7">
    <location>
        <position position="12"/>
    </location>
    <ligand>
        <name>ATP</name>
        <dbReference type="ChEBI" id="CHEBI:30616"/>
    </ligand>
</feature>
<feature type="binding site" evidence="7">
    <location>
        <position position="10"/>
    </location>
    <ligand>
        <name>ATP</name>
        <dbReference type="ChEBI" id="CHEBI:30616"/>
    </ligand>
</feature>
<keyword evidence="1 7" id="KW-0690">Ribosome biogenesis</keyword>
<dbReference type="Pfam" id="PF13238">
    <property type="entry name" value="AAA_18"/>
    <property type="match status" value="1"/>
</dbReference>
<dbReference type="HAMAP" id="MF_00039">
    <property type="entry name" value="Adenylate_kinase_AK6"/>
    <property type="match status" value="1"/>
</dbReference>
<protein>
    <recommendedName>
        <fullName evidence="7">Putative adenylate kinase</fullName>
        <shortName evidence="7">AK</shortName>
        <ecNumber evidence="7">2.7.4.3</ecNumber>
    </recommendedName>
    <alternativeName>
        <fullName evidence="7">ATP-AMP transphosphorylase</fullName>
    </alternativeName>
</protein>
<feature type="binding site" evidence="7">
    <location>
        <position position="13"/>
    </location>
    <ligand>
        <name>ATP</name>
        <dbReference type="ChEBI" id="CHEBI:30616"/>
    </ligand>
</feature>
<feature type="binding site" evidence="7">
    <location>
        <position position="143"/>
    </location>
    <ligand>
        <name>ATP</name>
        <dbReference type="ChEBI" id="CHEBI:30616"/>
    </ligand>
</feature>
<evidence type="ECO:0000256" key="7">
    <source>
        <dbReference type="HAMAP-Rule" id="MF_00039"/>
    </source>
</evidence>
<comment type="subunit">
    <text evidence="7">Interacts with uS11. Not a structural component of 40S pre-ribosomes, but transiently interacts with them by binding to uS11.</text>
</comment>
<comment type="catalytic activity">
    <reaction evidence="7">
        <text>AMP + ATP = 2 ADP</text>
        <dbReference type="Rhea" id="RHEA:12973"/>
        <dbReference type="ChEBI" id="CHEBI:30616"/>
        <dbReference type="ChEBI" id="CHEBI:456215"/>
        <dbReference type="ChEBI" id="CHEBI:456216"/>
        <dbReference type="EC" id="2.7.4.3"/>
    </reaction>
</comment>
<reference evidence="8 9" key="1">
    <citation type="submission" date="2017-03" db="EMBL/GenBank/DDBJ databases">
        <title>Sulfur activation and transportation mechanism of thermophilic Archaea Acidianus manzaensis YN-25.</title>
        <authorList>
            <person name="Ma Y."/>
            <person name="Yang Y."/>
            <person name="Xia J."/>
        </authorList>
    </citation>
    <scope>NUCLEOTIDE SEQUENCE [LARGE SCALE GENOMIC DNA]</scope>
    <source>
        <strain evidence="8 9">YN-25</strain>
    </source>
</reference>